<dbReference type="PANTHER" id="PTHR11049:SF24">
    <property type="entry name" value="CYTOSOLIC ACYL COENZYME A THIOESTER HYDROLASE"/>
    <property type="match status" value="1"/>
</dbReference>
<keyword evidence="2 3" id="KW-0378">Hydrolase</keyword>
<evidence type="ECO:0000256" key="2">
    <source>
        <dbReference type="ARBA" id="ARBA00022801"/>
    </source>
</evidence>
<evidence type="ECO:0000256" key="1">
    <source>
        <dbReference type="ARBA" id="ARBA00010458"/>
    </source>
</evidence>
<evidence type="ECO:0000256" key="3">
    <source>
        <dbReference type="PROSITE-ProRule" id="PRU01106"/>
    </source>
</evidence>
<dbReference type="RefSeq" id="WP_007594886.1">
    <property type="nucleotide sequence ID" value="NZ_CAUQHB010000010.1"/>
</dbReference>
<evidence type="ECO:0000259" key="4">
    <source>
        <dbReference type="PROSITE" id="PS51770"/>
    </source>
</evidence>
<dbReference type="PANTHER" id="PTHR11049">
    <property type="entry name" value="ACYL COENZYME A THIOESTER HYDROLASE"/>
    <property type="match status" value="1"/>
</dbReference>
<dbReference type="InterPro" id="IPR040170">
    <property type="entry name" value="Cytosol_ACT"/>
</dbReference>
<feature type="domain" description="HotDog ACOT-type" evidence="4">
    <location>
        <begin position="29"/>
        <end position="141"/>
    </location>
</feature>
<dbReference type="InterPro" id="IPR029069">
    <property type="entry name" value="HotDog_dom_sf"/>
</dbReference>
<dbReference type="Proteomes" id="UP000272490">
    <property type="component" value="Unassembled WGS sequence"/>
</dbReference>
<evidence type="ECO:0000313" key="6">
    <source>
        <dbReference type="Proteomes" id="UP000272490"/>
    </source>
</evidence>
<dbReference type="Gene3D" id="3.10.129.10">
    <property type="entry name" value="Hotdog Thioesterase"/>
    <property type="match status" value="1"/>
</dbReference>
<dbReference type="CDD" id="cd03442">
    <property type="entry name" value="BFIT_BACH"/>
    <property type="match status" value="1"/>
</dbReference>
<dbReference type="AlphaFoldDB" id="A0A3P3QUJ2"/>
<dbReference type="SUPFAM" id="SSF54637">
    <property type="entry name" value="Thioesterase/thiol ester dehydrase-isomerase"/>
    <property type="match status" value="1"/>
</dbReference>
<protein>
    <submittedName>
        <fullName evidence="5">Acyl-CoA thioesterase</fullName>
    </submittedName>
</protein>
<evidence type="ECO:0000313" key="5">
    <source>
        <dbReference type="EMBL" id="RRJ24428.1"/>
    </source>
</evidence>
<comment type="similarity">
    <text evidence="1">Belongs to the acyl coenzyme A hydrolase family.</text>
</comment>
<accession>A0A3P3QUJ2</accession>
<dbReference type="GO" id="GO:0005829">
    <property type="term" value="C:cytosol"/>
    <property type="evidence" value="ECO:0007669"/>
    <property type="project" value="TreeGrafter"/>
</dbReference>
<reference evidence="5 6" key="1">
    <citation type="submission" date="2018-11" db="EMBL/GenBank/DDBJ databases">
        <title>Genome sequencing of Lachnoanaerobaculum sp. KCOM 2030 (= ChDC B114).</title>
        <authorList>
            <person name="Kook J.-K."/>
            <person name="Park S.-N."/>
            <person name="Lim Y.K."/>
        </authorList>
    </citation>
    <scope>NUCLEOTIDE SEQUENCE [LARGE SCALE GENOMIC DNA]</scope>
    <source>
        <strain evidence="5 6">KCOM 2030</strain>
    </source>
</reference>
<name>A0A3P3QUJ2_9FIRM</name>
<keyword evidence="6" id="KW-1185">Reference proteome</keyword>
<dbReference type="GO" id="GO:0006637">
    <property type="term" value="P:acyl-CoA metabolic process"/>
    <property type="evidence" value="ECO:0007669"/>
    <property type="project" value="TreeGrafter"/>
</dbReference>
<organism evidence="5 6">
    <name type="scientific">Lachnoanaerobaculum gingivalis</name>
    <dbReference type="NCBI Taxonomy" id="2490855"/>
    <lineage>
        <taxon>Bacteria</taxon>
        <taxon>Bacillati</taxon>
        <taxon>Bacillota</taxon>
        <taxon>Clostridia</taxon>
        <taxon>Lachnospirales</taxon>
        <taxon>Lachnospiraceae</taxon>
        <taxon>Lachnoanaerobaculum</taxon>
    </lineage>
</organism>
<dbReference type="OrthoDB" id="9791628at2"/>
<dbReference type="Pfam" id="PF03061">
    <property type="entry name" value="4HBT"/>
    <property type="match status" value="1"/>
</dbReference>
<gene>
    <name evidence="5" type="ORF">EHV10_13690</name>
</gene>
<dbReference type="GO" id="GO:0052816">
    <property type="term" value="F:long-chain fatty acyl-CoA hydrolase activity"/>
    <property type="evidence" value="ECO:0007669"/>
    <property type="project" value="TreeGrafter"/>
</dbReference>
<comment type="caution">
    <text evidence="5">The sequence shown here is derived from an EMBL/GenBank/DDBJ whole genome shotgun (WGS) entry which is preliminary data.</text>
</comment>
<dbReference type="InterPro" id="IPR006683">
    <property type="entry name" value="Thioestr_dom"/>
</dbReference>
<dbReference type="GO" id="GO:0009062">
    <property type="term" value="P:fatty acid catabolic process"/>
    <property type="evidence" value="ECO:0007669"/>
    <property type="project" value="TreeGrafter"/>
</dbReference>
<dbReference type="PROSITE" id="PS51770">
    <property type="entry name" value="HOTDOG_ACOT"/>
    <property type="match status" value="1"/>
</dbReference>
<dbReference type="EMBL" id="RRCO01000007">
    <property type="protein sequence ID" value="RRJ24428.1"/>
    <property type="molecule type" value="Genomic_DNA"/>
</dbReference>
<sequence>MENITDDMIQNLSPWNDGIKPGDITKTVKESACEQAYQVSPRYLNAAGRLFGGDLLSWIDLTGALAAKRHCNMPVSTVAIDNIHFAKPLHLGDIAILISNVTHVGNSTMEVRVNSYVEDLATGHRSLVNTAYLVYVALKDEKPSRVPRLIPETDIEKREWFAGEKRNEIRKSRRKEGI</sequence>
<dbReference type="InterPro" id="IPR033120">
    <property type="entry name" value="HOTDOG_ACOT"/>
</dbReference>
<proteinExistence type="inferred from homology"/>